<proteinExistence type="predicted"/>
<keyword evidence="2" id="KW-1185">Reference proteome</keyword>
<reference evidence="1 2" key="1">
    <citation type="submission" date="2015-10" db="EMBL/GenBank/DDBJ databases">
        <title>Draft genome sequence of Streptomyces yokosukanensis DSM 40224, type strain for the species Streptomyces yokosukanensis.</title>
        <authorList>
            <person name="Ruckert C."/>
            <person name="Winkler A."/>
            <person name="Kalinowski J."/>
            <person name="Kampfer P."/>
            <person name="Glaeser S."/>
        </authorList>
    </citation>
    <scope>NUCLEOTIDE SEQUENCE [LARGE SCALE GENOMIC DNA]</scope>
    <source>
        <strain evidence="1 2">DSM 40224</strain>
    </source>
</reference>
<dbReference type="AlphaFoldDB" id="A0A124HDE8"/>
<dbReference type="RefSeq" id="WP_067136432.1">
    <property type="nucleotide sequence ID" value="NZ_KQ948238.1"/>
</dbReference>
<dbReference type="EMBL" id="LMWN01000084">
    <property type="protein sequence ID" value="KUM97358.1"/>
    <property type="molecule type" value="Genomic_DNA"/>
</dbReference>
<evidence type="ECO:0000313" key="1">
    <source>
        <dbReference type="EMBL" id="KUM97358.1"/>
    </source>
</evidence>
<accession>A0A124HDE8</accession>
<organism evidence="1 2">
    <name type="scientific">Streptomyces yokosukanensis</name>
    <dbReference type="NCBI Taxonomy" id="67386"/>
    <lineage>
        <taxon>Bacteria</taxon>
        <taxon>Bacillati</taxon>
        <taxon>Actinomycetota</taxon>
        <taxon>Actinomycetes</taxon>
        <taxon>Kitasatosporales</taxon>
        <taxon>Streptomycetaceae</taxon>
        <taxon>Streptomyces</taxon>
    </lineage>
</organism>
<sequence length="126" mass="14007">MSQHRAPVRVRSYRCEHTAVFDDGQGAARRVPGAVATVRGSEDAVEWAIERVRKIATQLMATQAQVDAYVRDVRQAHPVQPEHVLTEGGRLDLEVRDTDGSLHEITVHLHLDVPAPVRLPRHQAAV</sequence>
<dbReference type="STRING" id="67386.AQI95_41805"/>
<protein>
    <submittedName>
        <fullName evidence="1">Uncharacterized protein</fullName>
    </submittedName>
</protein>
<evidence type="ECO:0000313" key="2">
    <source>
        <dbReference type="Proteomes" id="UP000053127"/>
    </source>
</evidence>
<gene>
    <name evidence="1" type="ORF">AQI95_41805</name>
</gene>
<dbReference type="Proteomes" id="UP000053127">
    <property type="component" value="Unassembled WGS sequence"/>
</dbReference>
<comment type="caution">
    <text evidence="1">The sequence shown here is derived from an EMBL/GenBank/DDBJ whole genome shotgun (WGS) entry which is preliminary data.</text>
</comment>
<name>A0A124HDE8_9ACTN</name>